<sequence length="262" mass="28301">MFTADHISLRYGARPVLSDVSLTLARGELVIILGPNGAGKSTLLKVLTGDLQPDQGSVSFDGSPLARIPLDELARERAVLSQSMGLNFPFTVFEIVRLGLEAGRGSMSRAEVLRLLPRALKAVGLEGFEGRLLQQLSGGEQQRVHLARVLCQAWAGKPDGSAFLLLDEPVSNLDIRHQLQTLEAVRRHVTGGGGALMILHDINLAALYADRLVMMTEGRILRQGAPQDVLDRSAILDVYGVDMPVEIARNSGRPFALLSRPG</sequence>
<comment type="caution">
    <text evidence="1">The sequence shown here is derived from an EMBL/GenBank/DDBJ whole genome shotgun (WGS) entry which is preliminary data.</text>
</comment>
<keyword evidence="2" id="KW-1185">Reference proteome</keyword>
<dbReference type="Proteomes" id="UP000616151">
    <property type="component" value="Unassembled WGS sequence"/>
</dbReference>
<evidence type="ECO:0000313" key="1">
    <source>
        <dbReference type="EMBL" id="MBK1871230.1"/>
    </source>
</evidence>
<accession>A0ACC5RF47</accession>
<reference evidence="1" key="1">
    <citation type="submission" date="2021-01" db="EMBL/GenBank/DDBJ databases">
        <authorList>
            <person name="Sun Q."/>
        </authorList>
    </citation>
    <scope>NUCLEOTIDE SEQUENCE</scope>
    <source>
        <strain evidence="1">YIM B02566</strain>
    </source>
</reference>
<keyword evidence="1" id="KW-0067">ATP-binding</keyword>
<protein>
    <submittedName>
        <fullName evidence="1">Heme ABC transporter ATP-binding protein</fullName>
    </submittedName>
</protein>
<proteinExistence type="predicted"/>
<dbReference type="EMBL" id="JAENHL010000008">
    <property type="protein sequence ID" value="MBK1871230.1"/>
    <property type="molecule type" value="Genomic_DNA"/>
</dbReference>
<organism evidence="1 2">
    <name type="scientific">Taklimakanibacter albus</name>
    <dbReference type="NCBI Taxonomy" id="2800327"/>
    <lineage>
        <taxon>Bacteria</taxon>
        <taxon>Pseudomonadati</taxon>
        <taxon>Pseudomonadota</taxon>
        <taxon>Alphaproteobacteria</taxon>
        <taxon>Hyphomicrobiales</taxon>
        <taxon>Aestuariivirgaceae</taxon>
        <taxon>Taklimakanibacter</taxon>
    </lineage>
</organism>
<name>A0ACC5RF47_9HYPH</name>
<gene>
    <name evidence="1" type="ORF">JHL16_32995</name>
</gene>
<keyword evidence="1" id="KW-0547">Nucleotide-binding</keyword>
<evidence type="ECO:0000313" key="2">
    <source>
        <dbReference type="Proteomes" id="UP000616151"/>
    </source>
</evidence>